<protein>
    <submittedName>
        <fullName evidence="1">Uncharacterized protein</fullName>
    </submittedName>
</protein>
<dbReference type="Proteomes" id="UP001501425">
    <property type="component" value="Unassembled WGS sequence"/>
</dbReference>
<reference evidence="1" key="1">
    <citation type="journal article" date="2014" name="Int. J. Syst. Evol. Microbiol.">
        <title>Complete genome sequence of Corynebacterium casei LMG S-19264T (=DSM 44701T), isolated from a smear-ripened cheese.</title>
        <authorList>
            <consortium name="US DOE Joint Genome Institute (JGI-PGF)"/>
            <person name="Walter F."/>
            <person name="Albersmeier A."/>
            <person name="Kalinowski J."/>
            <person name="Ruckert C."/>
        </authorList>
    </citation>
    <scope>NUCLEOTIDE SEQUENCE</scope>
    <source>
        <strain evidence="1">JCM 14265</strain>
    </source>
</reference>
<gene>
    <name evidence="1" type="ORF">GCM10008994_15060</name>
</gene>
<accession>A0AAV3SSN5</accession>
<evidence type="ECO:0000313" key="1">
    <source>
        <dbReference type="EMBL" id="GAA0540959.1"/>
    </source>
</evidence>
<organism evidence="1 2">
    <name type="scientific">Halorubrum ejinorense</name>
    <dbReference type="NCBI Taxonomy" id="425309"/>
    <lineage>
        <taxon>Archaea</taxon>
        <taxon>Methanobacteriati</taxon>
        <taxon>Methanobacteriota</taxon>
        <taxon>Stenosarchaea group</taxon>
        <taxon>Halobacteria</taxon>
        <taxon>Halobacteriales</taxon>
        <taxon>Haloferacaceae</taxon>
        <taxon>Halorubrum</taxon>
    </lineage>
</organism>
<name>A0AAV3SSN5_9EURY</name>
<dbReference type="EMBL" id="BAAADQ010000006">
    <property type="protein sequence ID" value="GAA0540959.1"/>
    <property type="molecule type" value="Genomic_DNA"/>
</dbReference>
<proteinExistence type="predicted"/>
<comment type="caution">
    <text evidence="1">The sequence shown here is derived from an EMBL/GenBank/DDBJ whole genome shotgun (WGS) entry which is preliminary data.</text>
</comment>
<reference evidence="1" key="2">
    <citation type="submission" date="2023-12" db="EMBL/GenBank/DDBJ databases">
        <authorList>
            <person name="Sun Q."/>
            <person name="Inoue M."/>
        </authorList>
    </citation>
    <scope>NUCLEOTIDE SEQUENCE</scope>
    <source>
        <strain evidence="1">JCM 14265</strain>
    </source>
</reference>
<evidence type="ECO:0000313" key="2">
    <source>
        <dbReference type="Proteomes" id="UP001501425"/>
    </source>
</evidence>
<dbReference type="AlphaFoldDB" id="A0AAV3SSN5"/>
<sequence length="50" mass="5479">MIVLSNVRVKVSVFESDMRCHTVDDLAAEGGIQNLMAETDAKRWAPSVTS</sequence>